<evidence type="ECO:0000313" key="10">
    <source>
        <dbReference type="EMBL" id="OBX04694.1"/>
    </source>
</evidence>
<dbReference type="PATRIC" id="fig|505345.6.peg.1159"/>
<dbReference type="Proteomes" id="UP000243168">
    <property type="component" value="Unassembled WGS sequence"/>
</dbReference>
<dbReference type="InterPro" id="IPR013005">
    <property type="entry name" value="Ribosomal_uL4-like"/>
</dbReference>
<name>A0A1A7PRK8_9PAST</name>
<comment type="similarity">
    <text evidence="1 7">Belongs to the universal ribosomal protein uL4 family.</text>
</comment>
<organism evidence="10 12">
    <name type="scientific">Gallibacterium genomosp. 3</name>
    <dbReference type="NCBI Taxonomy" id="505345"/>
    <lineage>
        <taxon>Bacteria</taxon>
        <taxon>Pseudomonadati</taxon>
        <taxon>Pseudomonadota</taxon>
        <taxon>Gammaproteobacteria</taxon>
        <taxon>Pasteurellales</taxon>
        <taxon>Pasteurellaceae</taxon>
        <taxon>Gallibacterium</taxon>
    </lineage>
</organism>
<evidence type="ECO:0000256" key="2">
    <source>
        <dbReference type="ARBA" id="ARBA00022730"/>
    </source>
</evidence>
<dbReference type="InterPro" id="IPR002136">
    <property type="entry name" value="Ribosomal_uL4"/>
</dbReference>
<dbReference type="EMBL" id="JTJR01000021">
    <property type="protein sequence ID" value="OBX04694.1"/>
    <property type="molecule type" value="Genomic_DNA"/>
</dbReference>
<dbReference type="EMBL" id="JTJM01000017">
    <property type="protein sequence ID" value="OBW92630.1"/>
    <property type="molecule type" value="Genomic_DNA"/>
</dbReference>
<dbReference type="GO" id="GO:0003735">
    <property type="term" value="F:structural constituent of ribosome"/>
    <property type="evidence" value="ECO:0007669"/>
    <property type="project" value="InterPro"/>
</dbReference>
<reference evidence="12 13" key="1">
    <citation type="submission" date="2014-11" db="EMBL/GenBank/DDBJ databases">
        <title>Pan-genome of Gallibacterium spp.</title>
        <authorList>
            <person name="Kudirkiene E."/>
            <person name="Bojesen A.M."/>
        </authorList>
    </citation>
    <scope>NUCLEOTIDE SEQUENCE [LARGE SCALE GENOMIC DNA]</scope>
    <source>
        <strain evidence="10 12">59/S3/89</strain>
        <strain evidence="9 14">F151</strain>
        <strain evidence="11 13">F298</strain>
    </source>
</reference>
<feature type="region of interest" description="Disordered" evidence="8">
    <location>
        <begin position="44"/>
        <end position="71"/>
    </location>
</feature>
<evidence type="ECO:0000256" key="3">
    <source>
        <dbReference type="ARBA" id="ARBA00022884"/>
    </source>
</evidence>
<dbReference type="GO" id="GO:0006412">
    <property type="term" value="P:translation"/>
    <property type="evidence" value="ECO:0007669"/>
    <property type="project" value="UniProtKB-UniRule"/>
</dbReference>
<keyword evidence="2 7" id="KW-0699">rRNA-binding</keyword>
<comment type="caution">
    <text evidence="10">The sequence shown here is derived from an EMBL/GenBank/DDBJ whole genome shotgun (WGS) entry which is preliminary data.</text>
</comment>
<dbReference type="NCBIfam" id="TIGR03953">
    <property type="entry name" value="rplD_bact"/>
    <property type="match status" value="1"/>
</dbReference>
<dbReference type="OrthoDB" id="9803201at2"/>
<dbReference type="InterPro" id="IPR023574">
    <property type="entry name" value="Ribosomal_uL4_dom_sf"/>
</dbReference>
<evidence type="ECO:0000313" key="11">
    <source>
        <dbReference type="EMBL" id="OBX10871.1"/>
    </source>
</evidence>
<evidence type="ECO:0000313" key="12">
    <source>
        <dbReference type="Proteomes" id="UP000092626"/>
    </source>
</evidence>
<evidence type="ECO:0000256" key="4">
    <source>
        <dbReference type="ARBA" id="ARBA00022980"/>
    </source>
</evidence>
<protein>
    <recommendedName>
        <fullName evidence="6 7">Large ribosomal subunit protein uL4</fullName>
    </recommendedName>
</protein>
<evidence type="ECO:0000256" key="1">
    <source>
        <dbReference type="ARBA" id="ARBA00010528"/>
    </source>
</evidence>
<dbReference type="Proteomes" id="UP000243558">
    <property type="component" value="Unassembled WGS sequence"/>
</dbReference>
<evidence type="ECO:0000256" key="7">
    <source>
        <dbReference type="HAMAP-Rule" id="MF_01328"/>
    </source>
</evidence>
<gene>
    <name evidence="7 10" type="primary">rplD</name>
    <name evidence="9" type="ORF">QV01_04405</name>
    <name evidence="10" type="ORF">QV06_05685</name>
    <name evidence="11" type="ORF">QV07_02895</name>
</gene>
<dbReference type="GO" id="GO:0005840">
    <property type="term" value="C:ribosome"/>
    <property type="evidence" value="ECO:0007669"/>
    <property type="project" value="UniProtKB-KW"/>
</dbReference>
<comment type="function">
    <text evidence="7">Forms part of the polypeptide exit tunnel.</text>
</comment>
<evidence type="ECO:0000256" key="6">
    <source>
        <dbReference type="ARBA" id="ARBA00035244"/>
    </source>
</evidence>
<dbReference type="EMBL" id="JTJS01000024">
    <property type="protein sequence ID" value="OBX10871.1"/>
    <property type="molecule type" value="Genomic_DNA"/>
</dbReference>
<evidence type="ECO:0000313" key="14">
    <source>
        <dbReference type="Proteomes" id="UP000243558"/>
    </source>
</evidence>
<dbReference type="PANTHER" id="PTHR10746:SF6">
    <property type="entry name" value="LARGE RIBOSOMAL SUBUNIT PROTEIN UL4M"/>
    <property type="match status" value="1"/>
</dbReference>
<dbReference type="PANTHER" id="PTHR10746">
    <property type="entry name" value="50S RIBOSOMAL PROTEIN L4"/>
    <property type="match status" value="1"/>
</dbReference>
<dbReference type="RefSeq" id="WP_065234037.1">
    <property type="nucleotide sequence ID" value="NZ_JTJM01000017.1"/>
</dbReference>
<comment type="subunit">
    <text evidence="7">Part of the 50S ribosomal subunit.</text>
</comment>
<dbReference type="Gene3D" id="3.40.1370.10">
    <property type="match status" value="1"/>
</dbReference>
<dbReference type="HAMAP" id="MF_01328_B">
    <property type="entry name" value="Ribosomal_uL4_B"/>
    <property type="match status" value="1"/>
</dbReference>
<proteinExistence type="inferred from homology"/>
<dbReference type="GO" id="GO:1990904">
    <property type="term" value="C:ribonucleoprotein complex"/>
    <property type="evidence" value="ECO:0007669"/>
    <property type="project" value="UniProtKB-KW"/>
</dbReference>
<sequence>MELVTKDAQSALTVSETTFGREFNEALVHQVVVAYAAGARQGSRAQKTRAEVSGSGKKPWRQKGTGRARSGDIKSPIWRSGGVTFAAKPQDHSQKVNKKMYRGAIKSILSELVRQDRLVVVEKFEVEAPKTKVLVQKLKQMALDDVLIITANVDENLYLAARNLYKVDVRDVQGIDPVSLIAFEKVVMTVDAVKQVEEMLA</sequence>
<comment type="function">
    <text evidence="7">One of the primary rRNA binding proteins, this protein initially binds near the 5'-end of the 23S rRNA. It is important during the early stages of 50S assembly. It makes multiple contacts with different domains of the 23S rRNA in the assembled 50S subunit and ribosome.</text>
</comment>
<keyword evidence="5 7" id="KW-0687">Ribonucleoprotein</keyword>
<keyword evidence="4 7" id="KW-0689">Ribosomal protein</keyword>
<dbReference type="FunFam" id="3.40.1370.10:FF:000001">
    <property type="entry name" value="50S ribosomal protein L4"/>
    <property type="match status" value="1"/>
</dbReference>
<evidence type="ECO:0000313" key="13">
    <source>
        <dbReference type="Proteomes" id="UP000243168"/>
    </source>
</evidence>
<keyword evidence="3 7" id="KW-0694">RNA-binding</keyword>
<evidence type="ECO:0000256" key="8">
    <source>
        <dbReference type="SAM" id="MobiDB-lite"/>
    </source>
</evidence>
<dbReference type="AlphaFoldDB" id="A0A1A7PRK8"/>
<keyword evidence="14" id="KW-1185">Reference proteome</keyword>
<dbReference type="SUPFAM" id="SSF52166">
    <property type="entry name" value="Ribosomal protein L4"/>
    <property type="match status" value="1"/>
</dbReference>
<evidence type="ECO:0000313" key="9">
    <source>
        <dbReference type="EMBL" id="OBW92630.1"/>
    </source>
</evidence>
<accession>A0A1A7PRK8</accession>
<dbReference type="STRING" id="505345.QV06_05685"/>
<evidence type="ECO:0000256" key="5">
    <source>
        <dbReference type="ARBA" id="ARBA00023274"/>
    </source>
</evidence>
<dbReference type="GO" id="GO:0019843">
    <property type="term" value="F:rRNA binding"/>
    <property type="evidence" value="ECO:0007669"/>
    <property type="project" value="UniProtKB-UniRule"/>
</dbReference>
<dbReference type="Pfam" id="PF00573">
    <property type="entry name" value="Ribosomal_L4"/>
    <property type="match status" value="1"/>
</dbReference>
<dbReference type="Proteomes" id="UP000092626">
    <property type="component" value="Unassembled WGS sequence"/>
</dbReference>